<dbReference type="SUPFAM" id="SSF52200">
    <property type="entry name" value="Toll/Interleukin receptor TIR domain"/>
    <property type="match status" value="1"/>
</dbReference>
<keyword evidence="7" id="KW-0677">Repeat</keyword>
<protein>
    <recommendedName>
        <fullName evidence="15">TIR domain-containing protein</fullName>
    </recommendedName>
</protein>
<dbReference type="InterPro" id="IPR035897">
    <property type="entry name" value="Toll_tir_struct_dom_sf"/>
</dbReference>
<evidence type="ECO:0000256" key="5">
    <source>
        <dbReference type="ARBA" id="ARBA00022692"/>
    </source>
</evidence>
<reference evidence="16" key="1">
    <citation type="submission" date="2023-07" db="EMBL/GenBank/DDBJ databases">
        <authorList>
            <person name="Stuckert A."/>
        </authorList>
    </citation>
    <scope>NUCLEOTIDE SEQUENCE</scope>
</reference>
<evidence type="ECO:0000256" key="6">
    <source>
        <dbReference type="ARBA" id="ARBA00022729"/>
    </source>
</evidence>
<evidence type="ECO:0000259" key="15">
    <source>
        <dbReference type="PROSITE" id="PS50104"/>
    </source>
</evidence>
<comment type="caution">
    <text evidence="16">The sequence shown here is derived from an EMBL/GenBank/DDBJ whole genome shotgun (WGS) entry which is preliminary data.</text>
</comment>
<dbReference type="Proteomes" id="UP001176940">
    <property type="component" value="Unassembled WGS sequence"/>
</dbReference>
<comment type="subcellular location">
    <subcellularLocation>
        <location evidence="1">Membrane</location>
        <topology evidence="1">Single-pass type I membrane protein</topology>
    </subcellularLocation>
</comment>
<evidence type="ECO:0000256" key="12">
    <source>
        <dbReference type="ARBA" id="ARBA00023180"/>
    </source>
</evidence>
<dbReference type="EMBL" id="CAUEEQ010028707">
    <property type="protein sequence ID" value="CAJ0948610.1"/>
    <property type="molecule type" value="Genomic_DNA"/>
</dbReference>
<dbReference type="PROSITE" id="PS50104">
    <property type="entry name" value="TIR"/>
    <property type="match status" value="1"/>
</dbReference>
<comment type="similarity">
    <text evidence="2">Belongs to the Toll-like receptor family.</text>
</comment>
<evidence type="ECO:0000256" key="3">
    <source>
        <dbReference type="ARBA" id="ARBA00022588"/>
    </source>
</evidence>
<evidence type="ECO:0000256" key="4">
    <source>
        <dbReference type="ARBA" id="ARBA00022614"/>
    </source>
</evidence>
<evidence type="ECO:0000313" key="16">
    <source>
        <dbReference type="EMBL" id="CAJ0948610.1"/>
    </source>
</evidence>
<keyword evidence="10 14" id="KW-0472">Membrane</keyword>
<evidence type="ECO:0000256" key="14">
    <source>
        <dbReference type="SAM" id="Phobius"/>
    </source>
</evidence>
<dbReference type="PANTHER" id="PTHR24365:SF26">
    <property type="entry name" value="TOLL-LIKE RECEPTOR 18"/>
    <property type="match status" value="1"/>
</dbReference>
<dbReference type="Gene3D" id="3.40.50.10140">
    <property type="entry name" value="Toll/interleukin-1 receptor homology (TIR) domain"/>
    <property type="match status" value="1"/>
</dbReference>
<dbReference type="SMART" id="SM00255">
    <property type="entry name" value="TIR"/>
    <property type="match status" value="1"/>
</dbReference>
<dbReference type="InterPro" id="IPR017241">
    <property type="entry name" value="Toll-like_receptor"/>
</dbReference>
<sequence>MTSRSCDRNVITGPALIPTLGPEAAVDYKGPSESVKKQTVHTYIQLSVPCRLVPALTAGRKVKVKAQHSEREDVEDLVMFLQNGRLLVLLLFLFGAIGLCVSICEITLGGKHVNCKGEKLDYIPQDLSEELEYLDFSYNIITHLVSGSLSRYPYLHTLNLSFNNISRIENGSFEVNFLLRNLSLFNNSLMEIPASSLESLTGLQILDVSNNFYKFPTLSEEFTTLVNLQELSIGGPLVSCILRDDFRVLRNIRLQKFSLKTKSSLENYEPGAFSELNTEILWLDIALDGNSSLLPYMLMDLAQKNLTTLRFRNLFEFSYYEGALDIFSFLPAIGLRDLVFYRGKFNENLLRQVLQNVQISNIKNLQLLSIDFARSLNANKSDGGINNLTLQNLIIQDVTNPDILRFDWTFTWFSQVIHLSIINVNFNFVPCDAWGEMTNVVTLNISGNRLLASYLFNSLCTLNILPNIHTFNISNNQIHSLKTISRLTANWPMLTKVDMANNFIGSLNESCVWQNNIKTLILTNNLLTVDVFQCLPITLEYLDMSNSQLDRLNMKYFLQATNLTELILRNNKIKFIPTGWQSPNLQVLSLEGNSFGVIDQGSFENLNQLRSLTAGNNPYHYTRIEFFSPGKLECDVRLVVAASVSVTAFIVIIFMLLCYRFDVPWYLKATWQVIQSKYRSKKDQETREYAYHAFISYSYSDADWVRGVLLPRLENSNPPYRVCIHERDFLPGRWIIDNIIENIENSRKIIFVLSHNFVNSEWCNYELYFAHQRAIGHAFEDVILVVKEKVSMEDLPKRFCRLRKMLSTKTYLEWPLEENRQPFFWVQLKSILGKGSQSISGQENISLVTETVTVVVDGSSEESLTMTQNVISTCLVVEYT</sequence>
<keyword evidence="5 14" id="KW-0812">Transmembrane</keyword>
<organism evidence="16 17">
    <name type="scientific">Ranitomeya imitator</name>
    <name type="common">mimic poison frog</name>
    <dbReference type="NCBI Taxonomy" id="111125"/>
    <lineage>
        <taxon>Eukaryota</taxon>
        <taxon>Metazoa</taxon>
        <taxon>Chordata</taxon>
        <taxon>Craniata</taxon>
        <taxon>Vertebrata</taxon>
        <taxon>Euteleostomi</taxon>
        <taxon>Amphibia</taxon>
        <taxon>Batrachia</taxon>
        <taxon>Anura</taxon>
        <taxon>Neobatrachia</taxon>
        <taxon>Hyloidea</taxon>
        <taxon>Dendrobatidae</taxon>
        <taxon>Dendrobatinae</taxon>
        <taxon>Ranitomeya</taxon>
    </lineage>
</organism>
<feature type="transmembrane region" description="Helical" evidence="14">
    <location>
        <begin position="86"/>
        <end position="108"/>
    </location>
</feature>
<dbReference type="SMART" id="SM00369">
    <property type="entry name" value="LRR_TYP"/>
    <property type="match status" value="7"/>
</dbReference>
<evidence type="ECO:0000256" key="11">
    <source>
        <dbReference type="ARBA" id="ARBA00023170"/>
    </source>
</evidence>
<proteinExistence type="inferred from homology"/>
<evidence type="ECO:0000256" key="9">
    <source>
        <dbReference type="ARBA" id="ARBA00022989"/>
    </source>
</evidence>
<keyword evidence="17" id="KW-1185">Reference proteome</keyword>
<evidence type="ECO:0000256" key="10">
    <source>
        <dbReference type="ARBA" id="ARBA00023136"/>
    </source>
</evidence>
<keyword evidence="8" id="KW-0391">Immunity</keyword>
<dbReference type="PANTHER" id="PTHR24365">
    <property type="entry name" value="TOLL-LIKE RECEPTOR"/>
    <property type="match status" value="1"/>
</dbReference>
<dbReference type="InterPro" id="IPR003591">
    <property type="entry name" value="Leu-rich_rpt_typical-subtyp"/>
</dbReference>
<keyword evidence="3" id="KW-0399">Innate immunity</keyword>
<keyword evidence="13" id="KW-0395">Inflammatory response</keyword>
<evidence type="ECO:0000256" key="2">
    <source>
        <dbReference type="ARBA" id="ARBA00009634"/>
    </source>
</evidence>
<evidence type="ECO:0000256" key="13">
    <source>
        <dbReference type="ARBA" id="ARBA00023198"/>
    </source>
</evidence>
<keyword evidence="12" id="KW-0325">Glycoprotein</keyword>
<dbReference type="SUPFAM" id="SSF52047">
    <property type="entry name" value="RNI-like"/>
    <property type="match status" value="1"/>
</dbReference>
<dbReference type="PRINTS" id="PR01537">
    <property type="entry name" value="INTRLKN1R1F"/>
</dbReference>
<dbReference type="Gene3D" id="3.80.10.10">
    <property type="entry name" value="Ribonuclease Inhibitor"/>
    <property type="match status" value="1"/>
</dbReference>
<gene>
    <name evidence="16" type="ORF">RIMI_LOCUS12219742</name>
</gene>
<dbReference type="PIRSF" id="PIRSF037595">
    <property type="entry name" value="Toll-like_receptor"/>
    <property type="match status" value="1"/>
</dbReference>
<evidence type="ECO:0000256" key="7">
    <source>
        <dbReference type="ARBA" id="ARBA00022737"/>
    </source>
</evidence>
<dbReference type="PROSITE" id="PS51450">
    <property type="entry name" value="LRR"/>
    <property type="match status" value="2"/>
</dbReference>
<keyword evidence="6" id="KW-0732">Signal</keyword>
<dbReference type="Pfam" id="PF13855">
    <property type="entry name" value="LRR_8"/>
    <property type="match status" value="1"/>
</dbReference>
<feature type="transmembrane region" description="Helical" evidence="14">
    <location>
        <begin position="638"/>
        <end position="659"/>
    </location>
</feature>
<dbReference type="InterPro" id="IPR032675">
    <property type="entry name" value="LRR_dom_sf"/>
</dbReference>
<dbReference type="Pfam" id="PF01582">
    <property type="entry name" value="TIR"/>
    <property type="match status" value="1"/>
</dbReference>
<dbReference type="InterPro" id="IPR001611">
    <property type="entry name" value="Leu-rich_rpt"/>
</dbReference>
<keyword evidence="11" id="KW-0675">Receptor</keyword>
<evidence type="ECO:0000256" key="8">
    <source>
        <dbReference type="ARBA" id="ARBA00022859"/>
    </source>
</evidence>
<evidence type="ECO:0000313" key="17">
    <source>
        <dbReference type="Proteomes" id="UP001176940"/>
    </source>
</evidence>
<dbReference type="InterPro" id="IPR000157">
    <property type="entry name" value="TIR_dom"/>
</dbReference>
<accession>A0ABN9LXU7</accession>
<evidence type="ECO:0000256" key="1">
    <source>
        <dbReference type="ARBA" id="ARBA00004479"/>
    </source>
</evidence>
<feature type="domain" description="TIR" evidence="15">
    <location>
        <begin position="689"/>
        <end position="832"/>
    </location>
</feature>
<keyword evidence="9 14" id="KW-1133">Transmembrane helix</keyword>
<name>A0ABN9LXU7_9NEOB</name>
<keyword evidence="4" id="KW-0433">Leucine-rich repeat</keyword>